<evidence type="ECO:0000256" key="1">
    <source>
        <dbReference type="ARBA" id="ARBA00004240"/>
    </source>
</evidence>
<feature type="compositionally biased region" description="Low complexity" evidence="12">
    <location>
        <begin position="28"/>
        <end position="40"/>
    </location>
</feature>
<dbReference type="Gene3D" id="3.40.50.11350">
    <property type="match status" value="1"/>
</dbReference>
<dbReference type="Proteomes" id="UP001652660">
    <property type="component" value="Chromosome 4e"/>
</dbReference>
<evidence type="ECO:0000256" key="4">
    <source>
        <dbReference type="ARBA" id="ARBA00022676"/>
    </source>
</evidence>
<evidence type="ECO:0000256" key="7">
    <source>
        <dbReference type="ARBA" id="ARBA00023253"/>
    </source>
</evidence>
<evidence type="ECO:0000313" key="14">
    <source>
        <dbReference type="Proteomes" id="UP001652660"/>
    </source>
</evidence>
<keyword evidence="13" id="KW-1133">Transmembrane helix</keyword>
<accession>A0ABM4U6U3</accession>
<organism evidence="14 15">
    <name type="scientific">Coffea arabica</name>
    <name type="common">Arabian coffee</name>
    <dbReference type="NCBI Taxonomy" id="13443"/>
    <lineage>
        <taxon>Eukaryota</taxon>
        <taxon>Viridiplantae</taxon>
        <taxon>Streptophyta</taxon>
        <taxon>Embryophyta</taxon>
        <taxon>Tracheophyta</taxon>
        <taxon>Spermatophyta</taxon>
        <taxon>Magnoliopsida</taxon>
        <taxon>eudicotyledons</taxon>
        <taxon>Gunneridae</taxon>
        <taxon>Pentapetalae</taxon>
        <taxon>asterids</taxon>
        <taxon>lamiids</taxon>
        <taxon>Gentianales</taxon>
        <taxon>Rubiaceae</taxon>
        <taxon>Ixoroideae</taxon>
        <taxon>Gardenieae complex</taxon>
        <taxon>Bertiereae - Coffeeae clade</taxon>
        <taxon>Coffeeae</taxon>
        <taxon>Coffea</taxon>
    </lineage>
</organism>
<dbReference type="Pfam" id="PF10250">
    <property type="entry name" value="O-FucT"/>
    <property type="match status" value="1"/>
</dbReference>
<name>A0ABM4U6U3_COFAR</name>
<evidence type="ECO:0000313" key="15">
    <source>
        <dbReference type="RefSeq" id="XP_071902986.1"/>
    </source>
</evidence>
<evidence type="ECO:0000256" key="13">
    <source>
        <dbReference type="SAM" id="Phobius"/>
    </source>
</evidence>
<evidence type="ECO:0000256" key="3">
    <source>
        <dbReference type="ARBA" id="ARBA00007737"/>
    </source>
</evidence>
<keyword evidence="4" id="KW-0328">Glycosyltransferase</keyword>
<comment type="similarity">
    <text evidence="3">Belongs to the glycosyltransferase GT106 family.</text>
</comment>
<evidence type="ECO:0000256" key="12">
    <source>
        <dbReference type="SAM" id="MobiDB-lite"/>
    </source>
</evidence>
<keyword evidence="8" id="KW-0119">Carbohydrate metabolism</keyword>
<comment type="subcellular location">
    <subcellularLocation>
        <location evidence="1">Endoplasmic reticulum</location>
    </subcellularLocation>
</comment>
<dbReference type="GeneID" id="113739918"/>
<keyword evidence="14" id="KW-1185">Reference proteome</keyword>
<dbReference type="CDD" id="cd11296">
    <property type="entry name" value="O-FucT_like"/>
    <property type="match status" value="1"/>
</dbReference>
<dbReference type="PANTHER" id="PTHR13398:SF0">
    <property type="entry name" value="GDP-FUCOSE PROTEIN O-FUCOSYLTRANSFERASE 2"/>
    <property type="match status" value="1"/>
</dbReference>
<evidence type="ECO:0000256" key="9">
    <source>
        <dbReference type="ARBA" id="ARBA00025803"/>
    </source>
</evidence>
<keyword evidence="13" id="KW-0812">Transmembrane</keyword>
<feature type="compositionally biased region" description="Basic and acidic residues" evidence="12">
    <location>
        <begin position="14"/>
        <end position="26"/>
    </location>
</feature>
<dbReference type="InterPro" id="IPR019378">
    <property type="entry name" value="GDP-Fuc_O-FucTrfase"/>
</dbReference>
<evidence type="ECO:0000256" key="6">
    <source>
        <dbReference type="ARBA" id="ARBA00022824"/>
    </source>
</evidence>
<evidence type="ECO:0000256" key="5">
    <source>
        <dbReference type="ARBA" id="ARBA00022679"/>
    </source>
</evidence>
<keyword evidence="6" id="KW-0256">Endoplasmic reticulum</keyword>
<reference evidence="15" key="1">
    <citation type="submission" date="2025-08" db="UniProtKB">
        <authorList>
            <consortium name="RefSeq"/>
        </authorList>
    </citation>
    <scope>IDENTIFICATION</scope>
    <source>
        <tissue evidence="15">Leaves</tissue>
    </source>
</reference>
<evidence type="ECO:0000256" key="2">
    <source>
        <dbReference type="ARBA" id="ARBA00004922"/>
    </source>
</evidence>
<feature type="compositionally biased region" description="Polar residues" evidence="12">
    <location>
        <begin position="201"/>
        <end position="210"/>
    </location>
</feature>
<keyword evidence="5" id="KW-0808">Transferase</keyword>
<feature type="region of interest" description="Disordered" evidence="12">
    <location>
        <begin position="1"/>
        <end position="40"/>
    </location>
</feature>
<protein>
    <recommendedName>
        <fullName evidence="10">GDP-fucose protein O-fucosyltransferase 2</fullName>
    </recommendedName>
    <alternativeName>
        <fullName evidence="11">O-fucosyltransferase family protein</fullName>
    </alternativeName>
</protein>
<evidence type="ECO:0000256" key="11">
    <source>
        <dbReference type="ARBA" id="ARBA00030350"/>
    </source>
</evidence>
<proteinExistence type="inferred from homology"/>
<dbReference type="RefSeq" id="XP_071902986.1">
    <property type="nucleotide sequence ID" value="XM_072046885.1"/>
</dbReference>
<evidence type="ECO:0000256" key="10">
    <source>
        <dbReference type="ARBA" id="ARBA00026232"/>
    </source>
</evidence>
<dbReference type="PANTHER" id="PTHR13398">
    <property type="entry name" value="GDP-FUCOSE PROTEIN O-FUCOSYLTRANSFERASE 2"/>
    <property type="match status" value="1"/>
</dbReference>
<keyword evidence="7" id="KW-0294">Fucose metabolism</keyword>
<sequence>MMESQSSSSDEEDDRQHLIEQNERRGLPHSPSKSPRHSSSAFQIDFPRLPNSRFTSVASFFNNKRYLFAVFLPLLLLLLLLYFTTDIRNLFHTTTPISNLLYDSSSLNRMRQSELHALYLLKQQQLGLFTLWNRTTLLPHNPLNFSVNPTNASSNLVDSLPLSSPALLEDLKSDLLRHISLNKQIQQVLLSSHRLGDPLDSLSSNTSTDPTLGAGFDGCRKVDRGPSSQRRTIDWNPKSNMYLFAMCVSGQMSNHLICLEKHMFFAAALNRALVIPSSKVDYEFHRVLDIDHINKCLGRKVVVTFEEFAASRKNRPRIDKFLCYFSSPQPCFMDDERVKKLKSLGVSLPKLESAWTDDVKNPKQRTIQDVLSKFSTDNDVIAIGDVFFADVEREWVTQPGGPIAHKCKTLIEPSRLILLTAQRFVQTFLGRDFIALHFRRHGFLKFCNAKQPSCFYPVPQAADCINRVVERANTPVIYLSTDAAESETGLLQSLLVLNGKTVPLVKRPGRSSAEKWDALLYRRGLEADSQVEAMLDKTICALSTAFIGSSGSTFTEDILRLRKDWGSASMCDEYLCHDEVPNFIAEDE</sequence>
<feature type="transmembrane region" description="Helical" evidence="13">
    <location>
        <begin position="66"/>
        <end position="84"/>
    </location>
</feature>
<feature type="region of interest" description="Disordered" evidence="12">
    <location>
        <begin position="201"/>
        <end position="230"/>
    </location>
</feature>
<comment type="pathway">
    <text evidence="2">Protein modification; protein glycosylation.</text>
</comment>
<evidence type="ECO:0000256" key="8">
    <source>
        <dbReference type="ARBA" id="ARBA00023277"/>
    </source>
</evidence>
<keyword evidence="13" id="KW-0472">Membrane</keyword>
<gene>
    <name evidence="15" type="primary">LOC113739918</name>
</gene>
<dbReference type="InterPro" id="IPR045130">
    <property type="entry name" value="OFUT2-like"/>
</dbReference>
<comment type="similarity">
    <text evidence="9">Belongs to the glycosyltransferase 68 family.</text>
</comment>